<organism evidence="3 4">
    <name type="scientific">Roseivivax jejudonensis</name>
    <dbReference type="NCBI Taxonomy" id="1529041"/>
    <lineage>
        <taxon>Bacteria</taxon>
        <taxon>Pseudomonadati</taxon>
        <taxon>Pseudomonadota</taxon>
        <taxon>Alphaproteobacteria</taxon>
        <taxon>Rhodobacterales</taxon>
        <taxon>Roseobacteraceae</taxon>
        <taxon>Roseivivax</taxon>
    </lineage>
</organism>
<evidence type="ECO:0000313" key="3">
    <source>
        <dbReference type="EMBL" id="SLN74734.1"/>
    </source>
</evidence>
<accession>A0A1X7AB24</accession>
<dbReference type="InterPro" id="IPR042047">
    <property type="entry name" value="SleB_dom1"/>
</dbReference>
<keyword evidence="4" id="KW-1185">Reference proteome</keyword>
<feature type="compositionally biased region" description="Polar residues" evidence="1">
    <location>
        <begin position="608"/>
        <end position="621"/>
    </location>
</feature>
<feature type="compositionally biased region" description="Low complexity" evidence="1">
    <location>
        <begin position="76"/>
        <end position="92"/>
    </location>
</feature>
<reference evidence="3 4" key="1">
    <citation type="submission" date="2017-03" db="EMBL/GenBank/DDBJ databases">
        <authorList>
            <person name="Afonso C.L."/>
            <person name="Miller P.J."/>
            <person name="Scott M.A."/>
            <person name="Spackman E."/>
            <person name="Goraichik I."/>
            <person name="Dimitrov K.M."/>
            <person name="Suarez D.L."/>
            <person name="Swayne D.E."/>
        </authorList>
    </citation>
    <scope>NUCLEOTIDE SEQUENCE [LARGE SCALE GENOMIC DNA]</scope>
    <source>
        <strain evidence="3 4">CECT 8625</strain>
    </source>
</reference>
<evidence type="ECO:0000259" key="2">
    <source>
        <dbReference type="Pfam" id="PF07486"/>
    </source>
</evidence>
<feature type="region of interest" description="Disordered" evidence="1">
    <location>
        <begin position="247"/>
        <end position="273"/>
    </location>
</feature>
<feature type="domain" description="Cell wall hydrolase SleB" evidence="2">
    <location>
        <begin position="135"/>
        <end position="246"/>
    </location>
</feature>
<gene>
    <name evidence="3" type="primary">sleB_2</name>
    <name evidence="3" type="ORF">ROJ8625_04090</name>
</gene>
<dbReference type="Pfam" id="PF07486">
    <property type="entry name" value="Hydrolase_2"/>
    <property type="match status" value="1"/>
</dbReference>
<name>A0A1X7AB24_9RHOB</name>
<dbReference type="InterPro" id="IPR011105">
    <property type="entry name" value="Cell_wall_hydrolase_SleB"/>
</dbReference>
<dbReference type="AlphaFoldDB" id="A0A1X7AB24"/>
<dbReference type="Gene3D" id="6.20.240.60">
    <property type="match status" value="1"/>
</dbReference>
<dbReference type="EMBL" id="FWFK01000011">
    <property type="protein sequence ID" value="SLN74734.1"/>
    <property type="molecule type" value="Genomic_DNA"/>
</dbReference>
<dbReference type="GO" id="GO:0016787">
    <property type="term" value="F:hydrolase activity"/>
    <property type="evidence" value="ECO:0007669"/>
    <property type="project" value="InterPro"/>
</dbReference>
<protein>
    <submittedName>
        <fullName evidence="3">Spore cortex-lytic enzyme</fullName>
    </submittedName>
</protein>
<dbReference type="Gene3D" id="1.10.10.2520">
    <property type="entry name" value="Cell wall hydrolase SleB, domain 1"/>
    <property type="match status" value="1"/>
</dbReference>
<sequence>MYNFGGNTGITPEEIKHRREIARAMMGQAAAPQNVGEGIYSAANSIAGGLMQRHANRKEQEGQDAATEIFNSVFNSPRPSVSTSGGVGRVSSAMTQRDRRNAAMAANGGPTRAAADALSSERELLARTLQAEAGGEGLGGMIAAGSVINNRVADGGYGDGLSGVIMKPGQFSAWNSVTGYAGGEGGLDMQNMQPSEQAYRAADMLLSGQYEDPTGGATHYYNANVADPNWGMRAGGDWTQIGNHWFGNADAGRSGPARVSQGSVSTSGGGQYSAPRYNGPSVQQIQQVLANPFLSDQQRQQAKFALQRAMDAEDPLRQMQLEQAQIELQNARNPQRETQYVDGVGLIDKQSGQVIQSYETAPDPGYEMLSREEAASLGLPEGNYQRSPDGKIMTIGGGGQTINVNTGNQNPVPGLSKLGEGMTYLYDKDGNIRLDEQGRPMSAPVAGTDSDIERQQNAEAEERKQAQQKLMLGTTLSSINLNIDEIENGGLPVTGAFGDFRRTNIGRALTGNAAVDFGNRTNQVTDSAAFSEIQRMRDNSPTGGAVGQLTDGERQAIGNAVTALNNSTSAEEYLRAAKAYRKLALDLAYGEGQWSLAEDGSVSAGGQEPTQAASEPQQQGDSDIPPPPEGYTQERWESLWESMEEADRRLFR</sequence>
<proteinExistence type="predicted"/>
<feature type="region of interest" description="Disordered" evidence="1">
    <location>
        <begin position="599"/>
        <end position="636"/>
    </location>
</feature>
<dbReference type="Proteomes" id="UP000193570">
    <property type="component" value="Unassembled WGS sequence"/>
</dbReference>
<feature type="region of interest" description="Disordered" evidence="1">
    <location>
        <begin position="74"/>
        <end position="96"/>
    </location>
</feature>
<evidence type="ECO:0000313" key="4">
    <source>
        <dbReference type="Proteomes" id="UP000193570"/>
    </source>
</evidence>
<dbReference type="RefSeq" id="WP_200813351.1">
    <property type="nucleotide sequence ID" value="NZ_FWFK01000011.1"/>
</dbReference>
<evidence type="ECO:0000256" key="1">
    <source>
        <dbReference type="SAM" id="MobiDB-lite"/>
    </source>
</evidence>